<sequence>MEKSDIAKAAEGDLKAFKKIFDYYLPRMRPVCLRYVHTAFEADDILQEAFVKVFHNIKNFKFEGSFEGWVRRIVVNTALDHFKRNSTFYSHLNIDQINENDTESEEIDFSDAEPSELIQLINKLPEGYRMVFNLYVLEDYSHREIAELLGISEGTSRSQYSKAKNSLKKMIVGQRFEFKSTLINRFNSK</sequence>
<keyword evidence="3" id="KW-0731">Sigma factor</keyword>
<dbReference type="Gene3D" id="1.10.10.10">
    <property type="entry name" value="Winged helix-like DNA-binding domain superfamily/Winged helix DNA-binding domain"/>
    <property type="match status" value="1"/>
</dbReference>
<dbReference type="RefSeq" id="WP_045464801.1">
    <property type="nucleotide sequence ID" value="NZ_BBLT01000006.1"/>
</dbReference>
<keyword evidence="4" id="KW-0804">Transcription</keyword>
<protein>
    <submittedName>
        <fullName evidence="7">Sigma-24</fullName>
    </submittedName>
</protein>
<keyword evidence="8" id="KW-1185">Reference proteome</keyword>
<comment type="similarity">
    <text evidence="1">Belongs to the sigma-70 factor family. ECF subfamily.</text>
</comment>
<dbReference type="SUPFAM" id="SSF88946">
    <property type="entry name" value="Sigma2 domain of RNA polymerase sigma factors"/>
    <property type="match status" value="1"/>
</dbReference>
<dbReference type="STRING" id="153721.MYP_3021"/>
<dbReference type="InterPro" id="IPR007627">
    <property type="entry name" value="RNA_pol_sigma70_r2"/>
</dbReference>
<organism evidence="7 8">
    <name type="scientific">Sporocytophaga myxococcoides</name>
    <dbReference type="NCBI Taxonomy" id="153721"/>
    <lineage>
        <taxon>Bacteria</taxon>
        <taxon>Pseudomonadati</taxon>
        <taxon>Bacteroidota</taxon>
        <taxon>Cytophagia</taxon>
        <taxon>Cytophagales</taxon>
        <taxon>Cytophagaceae</taxon>
        <taxon>Sporocytophaga</taxon>
    </lineage>
</organism>
<evidence type="ECO:0000256" key="3">
    <source>
        <dbReference type="ARBA" id="ARBA00023082"/>
    </source>
</evidence>
<dbReference type="GO" id="GO:0003677">
    <property type="term" value="F:DNA binding"/>
    <property type="evidence" value="ECO:0007669"/>
    <property type="project" value="InterPro"/>
</dbReference>
<reference evidence="7 8" key="1">
    <citation type="submission" date="2014-09" db="EMBL/GenBank/DDBJ databases">
        <title>Sporocytophaga myxococcoides PG-01 genome sequencing.</title>
        <authorList>
            <person name="Liu L."/>
            <person name="Gao P.J."/>
            <person name="Chen G.J."/>
            <person name="Wang L.S."/>
        </authorList>
    </citation>
    <scope>NUCLEOTIDE SEQUENCE [LARGE SCALE GENOMIC DNA]</scope>
    <source>
        <strain evidence="7 8">PG-01</strain>
    </source>
</reference>
<gene>
    <name evidence="7" type="ORF">MYP_3021</name>
</gene>
<evidence type="ECO:0000313" key="7">
    <source>
        <dbReference type="EMBL" id="GAL85792.1"/>
    </source>
</evidence>
<dbReference type="AlphaFoldDB" id="A0A098LHA2"/>
<dbReference type="Proteomes" id="UP000030185">
    <property type="component" value="Unassembled WGS sequence"/>
</dbReference>
<dbReference type="Gene3D" id="1.10.1740.10">
    <property type="match status" value="1"/>
</dbReference>
<proteinExistence type="inferred from homology"/>
<keyword evidence="2" id="KW-0805">Transcription regulation</keyword>
<evidence type="ECO:0000259" key="5">
    <source>
        <dbReference type="Pfam" id="PF04542"/>
    </source>
</evidence>
<dbReference type="SUPFAM" id="SSF88659">
    <property type="entry name" value="Sigma3 and sigma4 domains of RNA polymerase sigma factors"/>
    <property type="match status" value="1"/>
</dbReference>
<evidence type="ECO:0000256" key="2">
    <source>
        <dbReference type="ARBA" id="ARBA00023015"/>
    </source>
</evidence>
<comment type="caution">
    <text evidence="7">The sequence shown here is derived from an EMBL/GenBank/DDBJ whole genome shotgun (WGS) entry which is preliminary data.</text>
</comment>
<dbReference type="eggNOG" id="COG1595">
    <property type="taxonomic scope" value="Bacteria"/>
</dbReference>
<feature type="domain" description="RNA polymerase sigma factor 70 region 4 type 2" evidence="6">
    <location>
        <begin position="116"/>
        <end position="166"/>
    </location>
</feature>
<dbReference type="GO" id="GO:0006352">
    <property type="term" value="P:DNA-templated transcription initiation"/>
    <property type="evidence" value="ECO:0007669"/>
    <property type="project" value="InterPro"/>
</dbReference>
<dbReference type="InterPro" id="IPR039425">
    <property type="entry name" value="RNA_pol_sigma-70-like"/>
</dbReference>
<dbReference type="InterPro" id="IPR014284">
    <property type="entry name" value="RNA_pol_sigma-70_dom"/>
</dbReference>
<name>A0A098LHA2_9BACT</name>
<dbReference type="NCBIfam" id="TIGR02937">
    <property type="entry name" value="sigma70-ECF"/>
    <property type="match status" value="1"/>
</dbReference>
<evidence type="ECO:0000256" key="4">
    <source>
        <dbReference type="ARBA" id="ARBA00023163"/>
    </source>
</evidence>
<evidence type="ECO:0000259" key="6">
    <source>
        <dbReference type="Pfam" id="PF08281"/>
    </source>
</evidence>
<dbReference type="EMBL" id="BBLT01000006">
    <property type="protein sequence ID" value="GAL85792.1"/>
    <property type="molecule type" value="Genomic_DNA"/>
</dbReference>
<dbReference type="PANTHER" id="PTHR43133:SF46">
    <property type="entry name" value="RNA POLYMERASE SIGMA-70 FACTOR ECF SUBFAMILY"/>
    <property type="match status" value="1"/>
</dbReference>
<dbReference type="PANTHER" id="PTHR43133">
    <property type="entry name" value="RNA POLYMERASE ECF-TYPE SIGMA FACTO"/>
    <property type="match status" value="1"/>
</dbReference>
<dbReference type="OrthoDB" id="941544at2"/>
<dbReference type="CDD" id="cd06171">
    <property type="entry name" value="Sigma70_r4"/>
    <property type="match status" value="1"/>
</dbReference>
<evidence type="ECO:0000256" key="1">
    <source>
        <dbReference type="ARBA" id="ARBA00010641"/>
    </source>
</evidence>
<evidence type="ECO:0000313" key="8">
    <source>
        <dbReference type="Proteomes" id="UP000030185"/>
    </source>
</evidence>
<dbReference type="InterPro" id="IPR013325">
    <property type="entry name" value="RNA_pol_sigma_r2"/>
</dbReference>
<dbReference type="InterPro" id="IPR013249">
    <property type="entry name" value="RNA_pol_sigma70_r4_t2"/>
</dbReference>
<feature type="domain" description="RNA polymerase sigma-70 region 2" evidence="5">
    <location>
        <begin position="21"/>
        <end position="86"/>
    </location>
</feature>
<dbReference type="InterPro" id="IPR013324">
    <property type="entry name" value="RNA_pol_sigma_r3/r4-like"/>
</dbReference>
<dbReference type="Pfam" id="PF08281">
    <property type="entry name" value="Sigma70_r4_2"/>
    <property type="match status" value="1"/>
</dbReference>
<dbReference type="InterPro" id="IPR036388">
    <property type="entry name" value="WH-like_DNA-bd_sf"/>
</dbReference>
<dbReference type="GO" id="GO:0016987">
    <property type="term" value="F:sigma factor activity"/>
    <property type="evidence" value="ECO:0007669"/>
    <property type="project" value="UniProtKB-KW"/>
</dbReference>
<dbReference type="Pfam" id="PF04542">
    <property type="entry name" value="Sigma70_r2"/>
    <property type="match status" value="1"/>
</dbReference>
<accession>A0A098LHA2</accession>